<dbReference type="InterPro" id="IPR021414">
    <property type="entry name" value="DUF3054"/>
</dbReference>
<organism evidence="2 3">
    <name type="scientific">Georgenia yuyongxinii</name>
    <dbReference type="NCBI Taxonomy" id="2589797"/>
    <lineage>
        <taxon>Bacteria</taxon>
        <taxon>Bacillati</taxon>
        <taxon>Actinomycetota</taxon>
        <taxon>Actinomycetes</taxon>
        <taxon>Micrococcales</taxon>
        <taxon>Bogoriellaceae</taxon>
        <taxon>Georgenia</taxon>
    </lineage>
</organism>
<keyword evidence="1" id="KW-0812">Transmembrane</keyword>
<name>A0A552WQC7_9MICO</name>
<dbReference type="AlphaFoldDB" id="A0A552WQC7"/>
<gene>
    <name evidence="2" type="ORF">FJ693_11540</name>
</gene>
<sequence length="119" mass="12755">MLWFALDLVCVLGFVVVGNFTHGTPLGEYLGTAWPFVVGLVVAWMAPGTRDVPTILWPTGVVVWAVTTVVGLGLRWASGAGLSGAFPLVTAAVLAALLIGWRVIPEVLVRRRGRQARYL</sequence>
<keyword evidence="3" id="KW-1185">Reference proteome</keyword>
<feature type="transmembrane region" description="Helical" evidence="1">
    <location>
        <begin position="84"/>
        <end position="104"/>
    </location>
</feature>
<evidence type="ECO:0000256" key="1">
    <source>
        <dbReference type="SAM" id="Phobius"/>
    </source>
</evidence>
<dbReference type="Proteomes" id="UP000318693">
    <property type="component" value="Unassembled WGS sequence"/>
</dbReference>
<dbReference type="EMBL" id="VJXR01000032">
    <property type="protein sequence ID" value="TRW44960.1"/>
    <property type="molecule type" value="Genomic_DNA"/>
</dbReference>
<feature type="transmembrane region" description="Helical" evidence="1">
    <location>
        <begin position="56"/>
        <end position="78"/>
    </location>
</feature>
<dbReference type="Pfam" id="PF11255">
    <property type="entry name" value="DUF3054"/>
    <property type="match status" value="1"/>
</dbReference>
<evidence type="ECO:0000313" key="3">
    <source>
        <dbReference type="Proteomes" id="UP000318693"/>
    </source>
</evidence>
<reference evidence="2 3" key="1">
    <citation type="submission" date="2019-07" db="EMBL/GenBank/DDBJ databases">
        <title>Georgenia wutianyii sp. nov. and Georgenia *** sp. nov. isolated from plateau pika (Ochotona curzoniae) in the Qinghai-Tibet plateau of China.</title>
        <authorList>
            <person name="Tian Z."/>
        </authorList>
    </citation>
    <scope>NUCLEOTIDE SEQUENCE [LARGE SCALE GENOMIC DNA]</scope>
    <source>
        <strain evidence="2 3">Z446</strain>
    </source>
</reference>
<comment type="caution">
    <text evidence="2">The sequence shown here is derived from an EMBL/GenBank/DDBJ whole genome shotgun (WGS) entry which is preliminary data.</text>
</comment>
<protein>
    <submittedName>
        <fullName evidence="2">DUF3054 domain-containing protein</fullName>
    </submittedName>
</protein>
<feature type="transmembrane region" description="Helical" evidence="1">
    <location>
        <begin position="33"/>
        <end position="49"/>
    </location>
</feature>
<proteinExistence type="predicted"/>
<keyword evidence="1" id="KW-1133">Transmembrane helix</keyword>
<evidence type="ECO:0000313" key="2">
    <source>
        <dbReference type="EMBL" id="TRW44960.1"/>
    </source>
</evidence>
<accession>A0A552WQC7</accession>
<keyword evidence="1" id="KW-0472">Membrane</keyword>